<dbReference type="Gene3D" id="2.180.10.10">
    <property type="entry name" value="RHS repeat-associated core"/>
    <property type="match status" value="1"/>
</dbReference>
<dbReference type="InterPro" id="IPR045351">
    <property type="entry name" value="DUF6531"/>
</dbReference>
<dbReference type="InterPro" id="IPR006530">
    <property type="entry name" value="YD"/>
</dbReference>
<dbReference type="PANTHER" id="PTHR32305:SF17">
    <property type="entry name" value="TRNA NUCLEASE WAPA"/>
    <property type="match status" value="1"/>
</dbReference>
<evidence type="ECO:0000256" key="1">
    <source>
        <dbReference type="SAM" id="SignalP"/>
    </source>
</evidence>
<gene>
    <name evidence="3" type="ORF">HKB16_32095</name>
</gene>
<dbReference type="Proteomes" id="UP000518904">
    <property type="component" value="Unassembled WGS sequence"/>
</dbReference>
<accession>A0A7Y0XFX6</accession>
<evidence type="ECO:0000313" key="4">
    <source>
        <dbReference type="Proteomes" id="UP000518904"/>
    </source>
</evidence>
<organism evidence="3 4">
    <name type="scientific">Vibrio parahaemolyticus</name>
    <dbReference type="NCBI Taxonomy" id="670"/>
    <lineage>
        <taxon>Bacteria</taxon>
        <taxon>Pseudomonadati</taxon>
        <taxon>Pseudomonadota</taxon>
        <taxon>Gammaproteobacteria</taxon>
        <taxon>Vibrionales</taxon>
        <taxon>Vibrionaceae</taxon>
        <taxon>Vibrio</taxon>
    </lineage>
</organism>
<name>A0A7Y0XFX6_VIBPH</name>
<keyword evidence="1" id="KW-0732">Signal</keyword>
<comment type="caution">
    <text evidence="3">The sequence shown here is derived from an EMBL/GenBank/DDBJ whole genome shotgun (WGS) entry which is preliminary data.</text>
</comment>
<dbReference type="EMBL" id="JABCLB010002723">
    <property type="protein sequence ID" value="NMU87490.1"/>
    <property type="molecule type" value="Genomic_DNA"/>
</dbReference>
<protein>
    <submittedName>
        <fullName evidence="3">RHS repeat protein</fullName>
    </submittedName>
</protein>
<dbReference type="InterPro" id="IPR050708">
    <property type="entry name" value="T6SS_VgrG/RHS"/>
</dbReference>
<sequence length="706" mass="78263">MMKPISLKINIITTSLLASFYGNASEIKMLPVSEQLAARAILAATTSPQTKTATPDGWWEVCTRGNRFCFDQLTSPDLGTICQKVGPVAHYWTSYDNGELEHSTPSEYTGYSRLLLKGQSELFPGADYTCEIRYTNSIWHAVVKQVKPVVPDEELELGLDETPCDDATSISPMCGNPINILTGNKFQSEVDFQHTSAPLIRYERFYNSQSGELTKLSYRGAWSDNFNIYAIVSPTLVYVVLGDGKLIPFSVDQNTGRYINSEDTNSYVERVGDNYLATLSNGQQLTFNKLGQVTEKALTNGEAITFSYSNGRLISIRDKNRIGLGFNFGYDRETDNINRVSLVTPELTSPTSVATFEFTHNSISKVTYRDNSFRQYEYEQSKLSAIINENGVYSSRWTYDGDKAISSAGANDIDKTTIAYAADGSSVTVTDALGYSRVYKMTEFNGKGRIYSLSPPCTGIGCDYSERYLTFSDSGKTEAAFDAKGNPTHFTYDLANRPTTIDNGMGKTQIEWHPNLYKPTKITVGGVTQTMTYDANGNLLERVEGDGTLERSERFVRNNVGQITAHTTSQGTKSYSYDELNNLTLLTNELNQTTRFENYNEYGLPGKITRPDGQVEVIEYDLRGRKTRVSIGSLTTQYGYDAVGNLVSVKEPSGVSITYTYDDANRLLSAQSSTGVSIKYQRDVVGNVIRTQTSTNASPSIMSHLN</sequence>
<proteinExistence type="predicted"/>
<dbReference type="Pfam" id="PF20148">
    <property type="entry name" value="DUF6531"/>
    <property type="match status" value="1"/>
</dbReference>
<feature type="chain" id="PRO_5030720812" evidence="1">
    <location>
        <begin position="25"/>
        <end position="706"/>
    </location>
</feature>
<dbReference type="PANTHER" id="PTHR32305">
    <property type="match status" value="1"/>
</dbReference>
<evidence type="ECO:0000259" key="2">
    <source>
        <dbReference type="Pfam" id="PF20148"/>
    </source>
</evidence>
<reference evidence="3 4" key="1">
    <citation type="submission" date="2020-04" db="EMBL/GenBank/DDBJ databases">
        <title>Whole-genome sequencing of Vibrio spp. from China reveals different genetic environments of blaCTX-M-14 among diverse lineages.</title>
        <authorList>
            <person name="Zheng Z."/>
            <person name="Ye L."/>
            <person name="Chen S."/>
        </authorList>
    </citation>
    <scope>NUCLEOTIDE SEQUENCE [LARGE SCALE GENOMIC DNA]</scope>
    <source>
        <strain evidence="3 4">Vb0551</strain>
    </source>
</reference>
<dbReference type="InterPro" id="IPR031325">
    <property type="entry name" value="RHS_repeat"/>
</dbReference>
<dbReference type="Pfam" id="PF05593">
    <property type="entry name" value="RHS_repeat"/>
    <property type="match status" value="2"/>
</dbReference>
<feature type="domain" description="DUF6531" evidence="2">
    <location>
        <begin position="175"/>
        <end position="249"/>
    </location>
</feature>
<dbReference type="AlphaFoldDB" id="A0A7Y0XFX6"/>
<feature type="signal peptide" evidence="1">
    <location>
        <begin position="1"/>
        <end position="24"/>
    </location>
</feature>
<evidence type="ECO:0000313" key="3">
    <source>
        <dbReference type="EMBL" id="NMU87490.1"/>
    </source>
</evidence>
<dbReference type="NCBIfam" id="TIGR01643">
    <property type="entry name" value="YD_repeat_2x"/>
    <property type="match status" value="2"/>
</dbReference>